<name>E3S182_PYRTT</name>
<accession>E3S182</accession>
<sequence>MAGTLGIICINFLYMHELLGVTDLPDPGGHNPKAIPRSPRTSYARYPYYWCYLSR</sequence>
<feature type="signal peptide" evidence="1">
    <location>
        <begin position="1"/>
        <end position="20"/>
    </location>
</feature>
<evidence type="ECO:0000313" key="3">
    <source>
        <dbReference type="Proteomes" id="UP000001067"/>
    </source>
</evidence>
<keyword evidence="1" id="KW-0732">Signal</keyword>
<dbReference type="KEGG" id="pte:PTT_15934"/>
<reference evidence="2 3" key="1">
    <citation type="journal article" date="2010" name="Genome Biol.">
        <title>A first genome assembly of the barley fungal pathogen Pyrenophora teres f. teres.</title>
        <authorList>
            <person name="Ellwood S.R."/>
            <person name="Liu Z."/>
            <person name="Syme R.A."/>
            <person name="Lai Z."/>
            <person name="Hane J.K."/>
            <person name="Keiper F."/>
            <person name="Moffat C.S."/>
            <person name="Oliver R.P."/>
            <person name="Friesen T.L."/>
        </authorList>
    </citation>
    <scope>NUCLEOTIDE SEQUENCE [LARGE SCALE GENOMIC DNA]</scope>
    <source>
        <strain evidence="2 3">0-1</strain>
    </source>
</reference>
<gene>
    <name evidence="2" type="ORF">PTT_15934</name>
</gene>
<dbReference type="EMBL" id="GL536498">
    <property type="protein sequence ID" value="EFQ88267.1"/>
    <property type="molecule type" value="Genomic_DNA"/>
</dbReference>
<evidence type="ECO:0000256" key="1">
    <source>
        <dbReference type="SAM" id="SignalP"/>
    </source>
</evidence>
<feature type="chain" id="PRO_5003181675" evidence="1">
    <location>
        <begin position="21"/>
        <end position="55"/>
    </location>
</feature>
<organism evidence="3">
    <name type="scientific">Pyrenophora teres f. teres (strain 0-1)</name>
    <name type="common">Barley net blotch fungus</name>
    <name type="synonym">Drechslera teres f. teres</name>
    <dbReference type="NCBI Taxonomy" id="861557"/>
    <lineage>
        <taxon>Eukaryota</taxon>
        <taxon>Fungi</taxon>
        <taxon>Dikarya</taxon>
        <taxon>Ascomycota</taxon>
        <taxon>Pezizomycotina</taxon>
        <taxon>Dothideomycetes</taxon>
        <taxon>Pleosporomycetidae</taxon>
        <taxon>Pleosporales</taxon>
        <taxon>Pleosporineae</taxon>
        <taxon>Pleosporaceae</taxon>
        <taxon>Pyrenophora</taxon>
    </lineage>
</organism>
<dbReference type="Proteomes" id="UP000001067">
    <property type="component" value="Unassembled WGS sequence"/>
</dbReference>
<proteinExistence type="predicted"/>
<dbReference type="HOGENOM" id="CLU_3033481_0_0_1"/>
<dbReference type="AlphaFoldDB" id="E3S182"/>
<protein>
    <submittedName>
        <fullName evidence="2">Uncharacterized protein</fullName>
    </submittedName>
</protein>
<evidence type="ECO:0000313" key="2">
    <source>
        <dbReference type="EMBL" id="EFQ88267.1"/>
    </source>
</evidence>
<keyword evidence="3" id="KW-1185">Reference proteome</keyword>